<evidence type="ECO:0000256" key="3">
    <source>
        <dbReference type="ARBA" id="ARBA00012191"/>
    </source>
</evidence>
<evidence type="ECO:0000256" key="14">
    <source>
        <dbReference type="SAM" id="Phobius"/>
    </source>
</evidence>
<dbReference type="InterPro" id="IPR027417">
    <property type="entry name" value="P-loop_NTPase"/>
</dbReference>
<evidence type="ECO:0000259" key="16">
    <source>
        <dbReference type="PROSITE" id="PS50929"/>
    </source>
</evidence>
<feature type="transmembrane region" description="Helical" evidence="14">
    <location>
        <begin position="12"/>
        <end position="33"/>
    </location>
</feature>
<dbReference type="InterPro" id="IPR017871">
    <property type="entry name" value="ABC_transporter-like_CS"/>
</dbReference>
<dbReference type="PANTHER" id="PTHR24223">
    <property type="entry name" value="ATP-BINDING CASSETTE SUB-FAMILY C"/>
    <property type="match status" value="1"/>
</dbReference>
<dbReference type="InterPro" id="IPR036640">
    <property type="entry name" value="ABC1_TM_sf"/>
</dbReference>
<dbReference type="SMART" id="SM00382">
    <property type="entry name" value="AAA"/>
    <property type="match status" value="1"/>
</dbReference>
<feature type="transmembrane region" description="Helical" evidence="14">
    <location>
        <begin position="39"/>
        <end position="59"/>
    </location>
</feature>
<evidence type="ECO:0000256" key="7">
    <source>
        <dbReference type="ARBA" id="ARBA00022741"/>
    </source>
</evidence>
<evidence type="ECO:0000256" key="5">
    <source>
        <dbReference type="ARBA" id="ARBA00022692"/>
    </source>
</evidence>
<dbReference type="CDD" id="cd18598">
    <property type="entry name" value="ABC_6TM_MRP7_D1_like"/>
    <property type="match status" value="1"/>
</dbReference>
<dbReference type="GO" id="GO:0008559">
    <property type="term" value="F:ABC-type xenobiotic transporter activity"/>
    <property type="evidence" value="ECO:0007669"/>
    <property type="project" value="UniProtKB-EC"/>
</dbReference>
<dbReference type="EC" id="7.6.2.2" evidence="3"/>
<dbReference type="PROSITE" id="PS50929">
    <property type="entry name" value="ABC_TM1F"/>
    <property type="match status" value="1"/>
</dbReference>
<evidence type="ECO:0000256" key="4">
    <source>
        <dbReference type="ARBA" id="ARBA00022448"/>
    </source>
</evidence>
<evidence type="ECO:0000256" key="13">
    <source>
        <dbReference type="SAM" id="MobiDB-lite"/>
    </source>
</evidence>
<evidence type="ECO:0000259" key="15">
    <source>
        <dbReference type="PROSITE" id="PS50893"/>
    </source>
</evidence>
<feature type="transmembrane region" description="Helical" evidence="14">
    <location>
        <begin position="158"/>
        <end position="184"/>
    </location>
</feature>
<dbReference type="AlphaFoldDB" id="A0AAV2RP52"/>
<evidence type="ECO:0000256" key="10">
    <source>
        <dbReference type="ARBA" id="ARBA00022989"/>
    </source>
</evidence>
<comment type="subcellular location">
    <subcellularLocation>
        <location evidence="1">Membrane</location>
        <topology evidence="1">Multi-pass membrane protein</topology>
    </subcellularLocation>
</comment>
<dbReference type="Gene3D" id="1.20.1560.10">
    <property type="entry name" value="ABC transporter type 1, transmembrane domain"/>
    <property type="match status" value="1"/>
</dbReference>
<keyword evidence="5 14" id="KW-0812">Transmembrane</keyword>
<feature type="domain" description="ABC transporter" evidence="15">
    <location>
        <begin position="251"/>
        <end position="462"/>
    </location>
</feature>
<dbReference type="SUPFAM" id="SSF90123">
    <property type="entry name" value="ABC transporter transmembrane region"/>
    <property type="match status" value="1"/>
</dbReference>
<dbReference type="InterPro" id="IPR050173">
    <property type="entry name" value="ABC_transporter_C-like"/>
</dbReference>
<evidence type="ECO:0000256" key="12">
    <source>
        <dbReference type="ARBA" id="ARBA00034018"/>
    </source>
</evidence>
<evidence type="ECO:0000256" key="6">
    <source>
        <dbReference type="ARBA" id="ARBA00022737"/>
    </source>
</evidence>
<evidence type="ECO:0000256" key="1">
    <source>
        <dbReference type="ARBA" id="ARBA00004141"/>
    </source>
</evidence>
<evidence type="ECO:0000256" key="2">
    <source>
        <dbReference type="ARBA" id="ARBA00009726"/>
    </source>
</evidence>
<sequence>MMSTDTDRVVNFCSSFHAFWSLPLQMAVTLFLLYNEIGIAFLAGVAIAVILIPVNRWLAVKIGKLSVEMMWYKDRRVGLMTEVLSMISMVKLNAWESTFKDRILDERFGEVKALAGRKYLDAACVFFWATTPVLIPIVTFSTYVALGNSLDPARVFTAIALFNMLIMPLNAFPWVINGLVEAFVSLRRIQRLMELPEQELNSYYTIVEEMNHRDSGLQVLVTNGKFSWNVNTSHTEEEADQSSDGLRRLSSEGSSISHSLAGIDEDMVLPTLRRIDLQLNKGQVIGIVGRVGSGKSSLINAILAEMDKVHGVVAVAALHRGFGYASQQPWIQNGTIKDNILFGNSLDTQRYRSVLNACALDADLRGFPLRDETPCGENGSSLSGGQKARVALARAVYQNKSIYILDDVLSAVDAPVARHIMRHCVHGLLVGRTVIIVSNALKLLTKVNWIILCENGTIKEQG</sequence>
<dbReference type="InterPro" id="IPR003439">
    <property type="entry name" value="ABC_transporter-like_ATP-bd"/>
</dbReference>
<keyword evidence="9" id="KW-1278">Translocase</keyword>
<comment type="catalytic activity">
    <reaction evidence="12">
        <text>ATP + H2O + xenobioticSide 1 = ADP + phosphate + xenobioticSide 2.</text>
        <dbReference type="EC" id="7.6.2.2"/>
    </reaction>
</comment>
<dbReference type="CDD" id="cd03250">
    <property type="entry name" value="ABCC_MRP_domain1"/>
    <property type="match status" value="1"/>
</dbReference>
<evidence type="ECO:0000313" key="17">
    <source>
        <dbReference type="EMBL" id="CAL4131882.1"/>
    </source>
</evidence>
<dbReference type="Pfam" id="PF00005">
    <property type="entry name" value="ABC_tran"/>
    <property type="match status" value="1"/>
</dbReference>
<reference evidence="17 18" key="1">
    <citation type="submission" date="2024-05" db="EMBL/GenBank/DDBJ databases">
        <authorList>
            <person name="Wallberg A."/>
        </authorList>
    </citation>
    <scope>NUCLEOTIDE SEQUENCE [LARGE SCALE GENOMIC DNA]</scope>
</reference>
<protein>
    <recommendedName>
        <fullName evidence="3">ABC-type xenobiotic transporter</fullName>
        <ecNumber evidence="3">7.6.2.2</ecNumber>
    </recommendedName>
</protein>
<evidence type="ECO:0000313" key="18">
    <source>
        <dbReference type="Proteomes" id="UP001497623"/>
    </source>
</evidence>
<keyword evidence="18" id="KW-1185">Reference proteome</keyword>
<dbReference type="PANTHER" id="PTHR24223:SF330">
    <property type="entry name" value="ATP-BINDING CASSETTE SUB-FAMILY C MEMBER 10"/>
    <property type="match status" value="1"/>
</dbReference>
<keyword evidence="4" id="KW-0813">Transport</keyword>
<feature type="non-terminal residue" evidence="17">
    <location>
        <position position="462"/>
    </location>
</feature>
<dbReference type="FunFam" id="3.40.50.300:FF:000997">
    <property type="entry name" value="Multidrug resistance-associated protein 1"/>
    <property type="match status" value="1"/>
</dbReference>
<keyword evidence="6" id="KW-0677">Repeat</keyword>
<keyword evidence="8" id="KW-0067">ATP-binding</keyword>
<accession>A0AAV2RP52</accession>
<feature type="transmembrane region" description="Helical" evidence="14">
    <location>
        <begin position="122"/>
        <end position="146"/>
    </location>
</feature>
<dbReference type="InterPro" id="IPR011527">
    <property type="entry name" value="ABC1_TM_dom"/>
</dbReference>
<dbReference type="FunFam" id="1.20.1560.10:FF:000037">
    <property type="entry name" value="ATP-binding cassette subfamily C member 10"/>
    <property type="match status" value="1"/>
</dbReference>
<dbReference type="SUPFAM" id="SSF52540">
    <property type="entry name" value="P-loop containing nucleoside triphosphate hydrolases"/>
    <property type="match status" value="1"/>
</dbReference>
<dbReference type="GO" id="GO:0016020">
    <property type="term" value="C:membrane"/>
    <property type="evidence" value="ECO:0007669"/>
    <property type="project" value="UniProtKB-SubCell"/>
</dbReference>
<dbReference type="Pfam" id="PF00664">
    <property type="entry name" value="ABC_membrane"/>
    <property type="match status" value="1"/>
</dbReference>
<dbReference type="Proteomes" id="UP001497623">
    <property type="component" value="Unassembled WGS sequence"/>
</dbReference>
<dbReference type="Gene3D" id="3.40.50.300">
    <property type="entry name" value="P-loop containing nucleotide triphosphate hydrolases"/>
    <property type="match status" value="1"/>
</dbReference>
<keyword evidence="11 14" id="KW-0472">Membrane</keyword>
<comment type="similarity">
    <text evidence="2">Belongs to the ABC transporter superfamily. ABCC family. Conjugate transporter (TC 3.A.1.208) subfamily.</text>
</comment>
<dbReference type="GO" id="GO:0016887">
    <property type="term" value="F:ATP hydrolysis activity"/>
    <property type="evidence" value="ECO:0007669"/>
    <property type="project" value="InterPro"/>
</dbReference>
<dbReference type="PROSITE" id="PS00211">
    <property type="entry name" value="ABC_TRANSPORTER_1"/>
    <property type="match status" value="1"/>
</dbReference>
<keyword evidence="10 14" id="KW-1133">Transmembrane helix</keyword>
<proteinExistence type="inferred from homology"/>
<name>A0AAV2RP52_MEGNR</name>
<dbReference type="InterPro" id="IPR003593">
    <property type="entry name" value="AAA+_ATPase"/>
</dbReference>
<evidence type="ECO:0000256" key="11">
    <source>
        <dbReference type="ARBA" id="ARBA00023136"/>
    </source>
</evidence>
<dbReference type="EMBL" id="CAXKWB010027556">
    <property type="protein sequence ID" value="CAL4131882.1"/>
    <property type="molecule type" value="Genomic_DNA"/>
</dbReference>
<evidence type="ECO:0000256" key="9">
    <source>
        <dbReference type="ARBA" id="ARBA00022967"/>
    </source>
</evidence>
<feature type="region of interest" description="Disordered" evidence="13">
    <location>
        <begin position="232"/>
        <end position="251"/>
    </location>
</feature>
<dbReference type="GO" id="GO:0005524">
    <property type="term" value="F:ATP binding"/>
    <property type="evidence" value="ECO:0007669"/>
    <property type="project" value="UniProtKB-KW"/>
</dbReference>
<gene>
    <name evidence="17" type="ORF">MNOR_LOCUS26918</name>
</gene>
<comment type="caution">
    <text evidence="17">The sequence shown here is derived from an EMBL/GenBank/DDBJ whole genome shotgun (WGS) entry which is preliminary data.</text>
</comment>
<evidence type="ECO:0000256" key="8">
    <source>
        <dbReference type="ARBA" id="ARBA00022840"/>
    </source>
</evidence>
<organism evidence="17 18">
    <name type="scientific">Meganyctiphanes norvegica</name>
    <name type="common">Northern krill</name>
    <name type="synonym">Thysanopoda norvegica</name>
    <dbReference type="NCBI Taxonomy" id="48144"/>
    <lineage>
        <taxon>Eukaryota</taxon>
        <taxon>Metazoa</taxon>
        <taxon>Ecdysozoa</taxon>
        <taxon>Arthropoda</taxon>
        <taxon>Crustacea</taxon>
        <taxon>Multicrustacea</taxon>
        <taxon>Malacostraca</taxon>
        <taxon>Eumalacostraca</taxon>
        <taxon>Eucarida</taxon>
        <taxon>Euphausiacea</taxon>
        <taxon>Euphausiidae</taxon>
        <taxon>Meganyctiphanes</taxon>
    </lineage>
</organism>
<dbReference type="PROSITE" id="PS50893">
    <property type="entry name" value="ABC_TRANSPORTER_2"/>
    <property type="match status" value="1"/>
</dbReference>
<feature type="domain" description="ABC transmembrane type-1" evidence="16">
    <location>
        <begin position="1"/>
        <end position="181"/>
    </location>
</feature>
<keyword evidence="7" id="KW-0547">Nucleotide-binding</keyword>